<sequence>MGFLPFLYLGVPILKGRPKIETWCRNFIWSGDIQYRKLAIVAWKSCCYDLKDERLGIRSLRETNEANNLVQCWSIMNAIDSWVTIIKARVFRKGHIRKSHVFSSIWTGCKEAYEDLMEHSMWTIGKGDKMNLWRDNWCGLIIAPLLHVPADRLSLLKA</sequence>
<evidence type="ECO:0000313" key="2">
    <source>
        <dbReference type="Proteomes" id="UP001058974"/>
    </source>
</evidence>
<accession>A0A9D4XZJ9</accession>
<gene>
    <name evidence="1" type="ORF">KIW84_034009</name>
</gene>
<dbReference type="EMBL" id="JAMSHJ010000003">
    <property type="protein sequence ID" value="KAI5429228.1"/>
    <property type="molecule type" value="Genomic_DNA"/>
</dbReference>
<comment type="caution">
    <text evidence="1">The sequence shown here is derived from an EMBL/GenBank/DDBJ whole genome shotgun (WGS) entry which is preliminary data.</text>
</comment>
<dbReference type="Proteomes" id="UP001058974">
    <property type="component" value="Chromosome 3"/>
</dbReference>
<protein>
    <submittedName>
        <fullName evidence="1">Uncharacterized protein</fullName>
    </submittedName>
</protein>
<dbReference type="Gramene" id="Psat03G0400900-T1">
    <property type="protein sequence ID" value="KAI5429228.1"/>
    <property type="gene ID" value="KIW84_034009"/>
</dbReference>
<organism evidence="1 2">
    <name type="scientific">Pisum sativum</name>
    <name type="common">Garden pea</name>
    <name type="synonym">Lathyrus oleraceus</name>
    <dbReference type="NCBI Taxonomy" id="3888"/>
    <lineage>
        <taxon>Eukaryota</taxon>
        <taxon>Viridiplantae</taxon>
        <taxon>Streptophyta</taxon>
        <taxon>Embryophyta</taxon>
        <taxon>Tracheophyta</taxon>
        <taxon>Spermatophyta</taxon>
        <taxon>Magnoliopsida</taxon>
        <taxon>eudicotyledons</taxon>
        <taxon>Gunneridae</taxon>
        <taxon>Pentapetalae</taxon>
        <taxon>rosids</taxon>
        <taxon>fabids</taxon>
        <taxon>Fabales</taxon>
        <taxon>Fabaceae</taxon>
        <taxon>Papilionoideae</taxon>
        <taxon>50 kb inversion clade</taxon>
        <taxon>NPAAA clade</taxon>
        <taxon>Hologalegina</taxon>
        <taxon>IRL clade</taxon>
        <taxon>Fabeae</taxon>
        <taxon>Lathyrus</taxon>
    </lineage>
</organism>
<evidence type="ECO:0000313" key="1">
    <source>
        <dbReference type="EMBL" id="KAI5429228.1"/>
    </source>
</evidence>
<dbReference type="AlphaFoldDB" id="A0A9D4XZJ9"/>
<keyword evidence="2" id="KW-1185">Reference proteome</keyword>
<proteinExistence type="predicted"/>
<name>A0A9D4XZJ9_PEA</name>
<reference evidence="1 2" key="1">
    <citation type="journal article" date="2022" name="Nat. Genet.">
        <title>Improved pea reference genome and pan-genome highlight genomic features and evolutionary characteristics.</title>
        <authorList>
            <person name="Yang T."/>
            <person name="Liu R."/>
            <person name="Luo Y."/>
            <person name="Hu S."/>
            <person name="Wang D."/>
            <person name="Wang C."/>
            <person name="Pandey M.K."/>
            <person name="Ge S."/>
            <person name="Xu Q."/>
            <person name="Li N."/>
            <person name="Li G."/>
            <person name="Huang Y."/>
            <person name="Saxena R.K."/>
            <person name="Ji Y."/>
            <person name="Li M."/>
            <person name="Yan X."/>
            <person name="He Y."/>
            <person name="Liu Y."/>
            <person name="Wang X."/>
            <person name="Xiang C."/>
            <person name="Varshney R.K."/>
            <person name="Ding H."/>
            <person name="Gao S."/>
            <person name="Zong X."/>
        </authorList>
    </citation>
    <scope>NUCLEOTIDE SEQUENCE [LARGE SCALE GENOMIC DNA]</scope>
    <source>
        <strain evidence="1 2">cv. Zhongwan 6</strain>
    </source>
</reference>